<proteinExistence type="inferred from homology"/>
<dbReference type="InterPro" id="IPR013249">
    <property type="entry name" value="RNA_pol_sigma70_r4_t2"/>
</dbReference>
<dbReference type="PANTHER" id="PTHR43133:SF8">
    <property type="entry name" value="RNA POLYMERASE SIGMA FACTOR HI_1459-RELATED"/>
    <property type="match status" value="1"/>
</dbReference>
<evidence type="ECO:0000259" key="6">
    <source>
        <dbReference type="Pfam" id="PF04542"/>
    </source>
</evidence>
<sequence length="232" mass="27343">MIAISMPSVHTKGKHMKKHVDYISSPEYIDYLLIQQANEGDMLAFHRLVDRYQHSLYRYVSTYKGIEDIDDVLQFVWLQCYRSLPRLQEKQSAEKKSLPDSLKSWLFRVAANRCIDEIRKKKRRRVYFFSDLELISDDEDISILSRLEDSALRPEEYAELRDQQHYIYRALCRLPEKYGTIIWLRYAEALSYAEIGLRLRMPTSTVKTYFYRGCTRLRSILSSASPDFGGAA</sequence>
<dbReference type="InterPro" id="IPR039425">
    <property type="entry name" value="RNA_pol_sigma-70-like"/>
</dbReference>
<keyword evidence="3" id="KW-0731">Sigma factor</keyword>
<evidence type="ECO:0000256" key="5">
    <source>
        <dbReference type="ARBA" id="ARBA00023163"/>
    </source>
</evidence>
<keyword evidence="2" id="KW-0805">Transcription regulation</keyword>
<dbReference type="InterPro" id="IPR013325">
    <property type="entry name" value="RNA_pol_sigma_r2"/>
</dbReference>
<dbReference type="Gene3D" id="1.10.10.10">
    <property type="entry name" value="Winged helix-like DNA-binding domain superfamily/Winged helix DNA-binding domain"/>
    <property type="match status" value="1"/>
</dbReference>
<evidence type="ECO:0000256" key="2">
    <source>
        <dbReference type="ARBA" id="ARBA00023015"/>
    </source>
</evidence>
<dbReference type="AlphaFoldDB" id="A0A402A2Y9"/>
<dbReference type="NCBIfam" id="TIGR02937">
    <property type="entry name" value="sigma70-ECF"/>
    <property type="match status" value="1"/>
</dbReference>
<evidence type="ECO:0000256" key="1">
    <source>
        <dbReference type="ARBA" id="ARBA00010641"/>
    </source>
</evidence>
<evidence type="ECO:0000256" key="3">
    <source>
        <dbReference type="ARBA" id="ARBA00023082"/>
    </source>
</evidence>
<dbReference type="PANTHER" id="PTHR43133">
    <property type="entry name" value="RNA POLYMERASE ECF-TYPE SIGMA FACTO"/>
    <property type="match status" value="1"/>
</dbReference>
<dbReference type="InterPro" id="IPR014284">
    <property type="entry name" value="RNA_pol_sigma-70_dom"/>
</dbReference>
<feature type="domain" description="RNA polymerase sigma-70 region 2" evidence="6">
    <location>
        <begin position="48"/>
        <end position="124"/>
    </location>
</feature>
<evidence type="ECO:0000259" key="7">
    <source>
        <dbReference type="Pfam" id="PF08281"/>
    </source>
</evidence>
<name>A0A402A2Y9_9CHLR</name>
<comment type="caution">
    <text evidence="8">The sequence shown here is derived from an EMBL/GenBank/DDBJ whole genome shotgun (WGS) entry which is preliminary data.</text>
</comment>
<dbReference type="SUPFAM" id="SSF88659">
    <property type="entry name" value="Sigma3 and sigma4 domains of RNA polymerase sigma factors"/>
    <property type="match status" value="1"/>
</dbReference>
<keyword evidence="9" id="KW-1185">Reference proteome</keyword>
<dbReference type="GO" id="GO:0016987">
    <property type="term" value="F:sigma factor activity"/>
    <property type="evidence" value="ECO:0007669"/>
    <property type="project" value="UniProtKB-KW"/>
</dbReference>
<dbReference type="OrthoDB" id="9785675at2"/>
<dbReference type="InterPro" id="IPR007627">
    <property type="entry name" value="RNA_pol_sigma70_r2"/>
</dbReference>
<evidence type="ECO:0000313" key="8">
    <source>
        <dbReference type="EMBL" id="GCE13510.1"/>
    </source>
</evidence>
<keyword evidence="4" id="KW-0238">DNA-binding</keyword>
<reference evidence="9" key="1">
    <citation type="submission" date="2018-12" db="EMBL/GenBank/DDBJ databases">
        <title>Tengunoibacter tsumagoiensis gen. nov., sp. nov., Dictyobacter kobayashii sp. nov., D. alpinus sp. nov., and D. joshuensis sp. nov. and description of Dictyobacteraceae fam. nov. within the order Ktedonobacterales isolated from Tengu-no-mugimeshi.</title>
        <authorList>
            <person name="Wang C.M."/>
            <person name="Zheng Y."/>
            <person name="Sakai Y."/>
            <person name="Toyoda A."/>
            <person name="Minakuchi Y."/>
            <person name="Abe K."/>
            <person name="Yokota A."/>
            <person name="Yabe S."/>
        </authorList>
    </citation>
    <scope>NUCLEOTIDE SEQUENCE [LARGE SCALE GENOMIC DNA]</scope>
    <source>
        <strain evidence="9">Uno3</strain>
    </source>
</reference>
<evidence type="ECO:0000313" key="9">
    <source>
        <dbReference type="Proteomes" id="UP000287352"/>
    </source>
</evidence>
<dbReference type="EMBL" id="BIFR01000001">
    <property type="protein sequence ID" value="GCE13510.1"/>
    <property type="molecule type" value="Genomic_DNA"/>
</dbReference>
<protein>
    <submittedName>
        <fullName evidence="8">RNA polymerase sigma24 factor</fullName>
    </submittedName>
</protein>
<dbReference type="GO" id="GO:0003677">
    <property type="term" value="F:DNA binding"/>
    <property type="evidence" value="ECO:0007669"/>
    <property type="project" value="UniProtKB-KW"/>
</dbReference>
<dbReference type="Proteomes" id="UP000287352">
    <property type="component" value="Unassembled WGS sequence"/>
</dbReference>
<comment type="similarity">
    <text evidence="1">Belongs to the sigma-70 factor family. ECF subfamily.</text>
</comment>
<evidence type="ECO:0000256" key="4">
    <source>
        <dbReference type="ARBA" id="ARBA00023125"/>
    </source>
</evidence>
<accession>A0A402A2Y9</accession>
<dbReference type="InterPro" id="IPR036388">
    <property type="entry name" value="WH-like_DNA-bd_sf"/>
</dbReference>
<gene>
    <name evidence="8" type="ORF">KTT_33690</name>
</gene>
<dbReference type="Pfam" id="PF08281">
    <property type="entry name" value="Sigma70_r4_2"/>
    <property type="match status" value="1"/>
</dbReference>
<feature type="domain" description="RNA polymerase sigma factor 70 region 4 type 2" evidence="7">
    <location>
        <begin position="166"/>
        <end position="217"/>
    </location>
</feature>
<dbReference type="Gene3D" id="1.10.1740.10">
    <property type="match status" value="1"/>
</dbReference>
<dbReference type="SUPFAM" id="SSF88946">
    <property type="entry name" value="Sigma2 domain of RNA polymerase sigma factors"/>
    <property type="match status" value="1"/>
</dbReference>
<dbReference type="GO" id="GO:0006352">
    <property type="term" value="P:DNA-templated transcription initiation"/>
    <property type="evidence" value="ECO:0007669"/>
    <property type="project" value="InterPro"/>
</dbReference>
<dbReference type="InterPro" id="IPR013324">
    <property type="entry name" value="RNA_pol_sigma_r3/r4-like"/>
</dbReference>
<organism evidence="8 9">
    <name type="scientific">Tengunoibacter tsumagoiensis</name>
    <dbReference type="NCBI Taxonomy" id="2014871"/>
    <lineage>
        <taxon>Bacteria</taxon>
        <taxon>Bacillati</taxon>
        <taxon>Chloroflexota</taxon>
        <taxon>Ktedonobacteria</taxon>
        <taxon>Ktedonobacterales</taxon>
        <taxon>Dictyobacteraceae</taxon>
        <taxon>Tengunoibacter</taxon>
    </lineage>
</organism>
<keyword evidence="5" id="KW-0804">Transcription</keyword>
<dbReference type="Pfam" id="PF04542">
    <property type="entry name" value="Sigma70_r2"/>
    <property type="match status" value="1"/>
</dbReference>
<dbReference type="CDD" id="cd06171">
    <property type="entry name" value="Sigma70_r4"/>
    <property type="match status" value="1"/>
</dbReference>